<dbReference type="Proteomes" id="UP001165427">
    <property type="component" value="Unassembled WGS sequence"/>
</dbReference>
<organism evidence="2 3">
    <name type="scientific">Desulfatitalea alkaliphila</name>
    <dbReference type="NCBI Taxonomy" id="2929485"/>
    <lineage>
        <taxon>Bacteria</taxon>
        <taxon>Pseudomonadati</taxon>
        <taxon>Thermodesulfobacteriota</taxon>
        <taxon>Desulfobacteria</taxon>
        <taxon>Desulfobacterales</taxon>
        <taxon>Desulfosarcinaceae</taxon>
        <taxon>Desulfatitalea</taxon>
    </lineage>
</organism>
<evidence type="ECO:0000313" key="2">
    <source>
        <dbReference type="EMBL" id="MCJ8500031.1"/>
    </source>
</evidence>
<keyword evidence="1" id="KW-0732">Signal</keyword>
<keyword evidence="3" id="KW-1185">Reference proteome</keyword>
<dbReference type="Pfam" id="PF09695">
    <property type="entry name" value="YtfJ_HI0045"/>
    <property type="match status" value="1"/>
</dbReference>
<evidence type="ECO:0000256" key="1">
    <source>
        <dbReference type="SAM" id="SignalP"/>
    </source>
</evidence>
<accession>A0AA41R1L6</accession>
<feature type="chain" id="PRO_5041359217" evidence="1">
    <location>
        <begin position="23"/>
        <end position="179"/>
    </location>
</feature>
<protein>
    <submittedName>
        <fullName evidence="2">YtfJ family protein</fullName>
    </submittedName>
</protein>
<name>A0AA41R1L6_9BACT</name>
<sequence length="179" mass="20169">MRKWVVLMLAAAAFMVSTGTGSADLQIGQIPETIVLEEKQGGRVDGTPWRSDEIRGKVSAFFYVDPDVADLNDAASEAMKAEGFPLEQYQSFAVINMAATWMPNFAINRSLKKKQEQYPNTIYVRDNEKRLVADWGLSDDNNCLLVFDKQGRLVFRKDGQLDETEIQTMIGIIKENLNQ</sequence>
<evidence type="ECO:0000313" key="3">
    <source>
        <dbReference type="Proteomes" id="UP001165427"/>
    </source>
</evidence>
<dbReference type="InterPro" id="IPR006513">
    <property type="entry name" value="YtfJ_HI0045"/>
</dbReference>
<proteinExistence type="predicted"/>
<dbReference type="EMBL" id="JALJRB010000004">
    <property type="protein sequence ID" value="MCJ8500031.1"/>
    <property type="molecule type" value="Genomic_DNA"/>
</dbReference>
<dbReference type="RefSeq" id="WP_246903764.1">
    <property type="nucleotide sequence ID" value="NZ_JALJRB010000004.1"/>
</dbReference>
<dbReference type="AlphaFoldDB" id="A0AA41R1L6"/>
<gene>
    <name evidence="2" type="ORF">MRX98_05555</name>
</gene>
<feature type="signal peptide" evidence="1">
    <location>
        <begin position="1"/>
        <end position="22"/>
    </location>
</feature>
<comment type="caution">
    <text evidence="2">The sequence shown here is derived from an EMBL/GenBank/DDBJ whole genome shotgun (WGS) entry which is preliminary data.</text>
</comment>
<reference evidence="2" key="1">
    <citation type="submission" date="2022-04" db="EMBL/GenBank/DDBJ databases">
        <title>Desulfatitalea alkaliphila sp. nov., a novel anaerobic sulfate-reducing bacterium isolated from terrestrial mud volcano, Taman Peninsula, Russia.</title>
        <authorList>
            <person name="Khomyakova M.A."/>
            <person name="Merkel A.Y."/>
            <person name="Slobodkin A.I."/>
        </authorList>
    </citation>
    <scope>NUCLEOTIDE SEQUENCE</scope>
    <source>
        <strain evidence="2">M08but</strain>
    </source>
</reference>